<organism evidence="3 4">
    <name type="scientific">Salinarimonas ramus</name>
    <dbReference type="NCBI Taxonomy" id="690164"/>
    <lineage>
        <taxon>Bacteria</taxon>
        <taxon>Pseudomonadati</taxon>
        <taxon>Pseudomonadota</taxon>
        <taxon>Alphaproteobacteria</taxon>
        <taxon>Hyphomicrobiales</taxon>
        <taxon>Salinarimonadaceae</taxon>
        <taxon>Salinarimonas</taxon>
    </lineage>
</organism>
<dbReference type="RefSeq" id="WP_188913561.1">
    <property type="nucleotide sequence ID" value="NZ_BMMF01000007.1"/>
</dbReference>
<evidence type="ECO:0000313" key="3">
    <source>
        <dbReference type="EMBL" id="GGK37471.1"/>
    </source>
</evidence>
<name>A0A917Q9P2_9HYPH</name>
<dbReference type="GO" id="GO:0004622">
    <property type="term" value="F:phosphatidylcholine lysophospholipase activity"/>
    <property type="evidence" value="ECO:0007669"/>
    <property type="project" value="TreeGrafter"/>
</dbReference>
<feature type="signal peptide" evidence="1">
    <location>
        <begin position="1"/>
        <end position="30"/>
    </location>
</feature>
<reference evidence="3 4" key="1">
    <citation type="journal article" date="2014" name="Int. J. Syst. Evol. Microbiol.">
        <title>Complete genome sequence of Corynebacterium casei LMG S-19264T (=DSM 44701T), isolated from a smear-ripened cheese.</title>
        <authorList>
            <consortium name="US DOE Joint Genome Institute (JGI-PGF)"/>
            <person name="Walter F."/>
            <person name="Albersmeier A."/>
            <person name="Kalinowski J."/>
            <person name="Ruckert C."/>
        </authorList>
    </citation>
    <scope>NUCLEOTIDE SEQUENCE [LARGE SCALE GENOMIC DNA]</scope>
    <source>
        <strain evidence="3 4">CGMCC 1.9161</strain>
    </source>
</reference>
<comment type="caution">
    <text evidence="3">The sequence shown here is derived from an EMBL/GenBank/DDBJ whole genome shotgun (WGS) entry which is preliminary data.</text>
</comment>
<dbReference type="InterPro" id="IPR036514">
    <property type="entry name" value="SGNH_hydro_sf"/>
</dbReference>
<feature type="chain" id="PRO_5037571335" evidence="1">
    <location>
        <begin position="31"/>
        <end position="224"/>
    </location>
</feature>
<keyword evidence="4" id="KW-1185">Reference proteome</keyword>
<dbReference type="EMBL" id="BMMF01000007">
    <property type="protein sequence ID" value="GGK37471.1"/>
    <property type="molecule type" value="Genomic_DNA"/>
</dbReference>
<evidence type="ECO:0000259" key="2">
    <source>
        <dbReference type="Pfam" id="PF13472"/>
    </source>
</evidence>
<dbReference type="SUPFAM" id="SSF52266">
    <property type="entry name" value="SGNH hydrolase"/>
    <property type="match status" value="1"/>
</dbReference>
<dbReference type="Proteomes" id="UP000600449">
    <property type="component" value="Unassembled WGS sequence"/>
</dbReference>
<evidence type="ECO:0000313" key="4">
    <source>
        <dbReference type="Proteomes" id="UP000600449"/>
    </source>
</evidence>
<dbReference type="PANTHER" id="PTHR30383:SF24">
    <property type="entry name" value="THIOESTERASE 1_PROTEASE 1_LYSOPHOSPHOLIPASE L1"/>
    <property type="match status" value="1"/>
</dbReference>
<gene>
    <name evidence="3" type="ORF">GCM10011322_25660</name>
</gene>
<proteinExistence type="predicted"/>
<dbReference type="CDD" id="cd01822">
    <property type="entry name" value="Lysophospholipase_L1_like"/>
    <property type="match status" value="1"/>
</dbReference>
<protein>
    <submittedName>
        <fullName evidence="3">Arylesterase</fullName>
    </submittedName>
</protein>
<dbReference type="Gene3D" id="3.40.50.1110">
    <property type="entry name" value="SGNH hydrolase"/>
    <property type="match status" value="1"/>
</dbReference>
<dbReference type="AlphaFoldDB" id="A0A917Q9P2"/>
<feature type="domain" description="SGNH hydrolase-type esterase" evidence="2">
    <location>
        <begin position="41"/>
        <end position="200"/>
    </location>
</feature>
<dbReference type="InterPro" id="IPR051532">
    <property type="entry name" value="Ester_Hydrolysis_Enzymes"/>
</dbReference>
<dbReference type="InterPro" id="IPR013830">
    <property type="entry name" value="SGNH_hydro"/>
</dbReference>
<dbReference type="Pfam" id="PF13472">
    <property type="entry name" value="Lipase_GDSL_2"/>
    <property type="match status" value="1"/>
</dbReference>
<sequence>MRHMRPSRPAPTRLAAACLLAVTLAAPAAAQDGQEEVSIVAFGDSLMAGYELPGPAAFPMVLDRALDEAGFANVTIVNAGVSGDTASGGLARLDWSVPDGTDGVILELGANDMLRGVDPQVTYEALDAMIERLDERGIPVLLAGMYAARNMGPDYVEAFDAIYPRLAEEHDLVLYPFFLEGALGNPEMMLSDGIHPNVEGVETMVENMLPTVIRFLEERVLVEG</sequence>
<accession>A0A917Q9P2</accession>
<dbReference type="PANTHER" id="PTHR30383">
    <property type="entry name" value="THIOESTERASE 1/PROTEASE 1/LYSOPHOSPHOLIPASE L1"/>
    <property type="match status" value="1"/>
</dbReference>
<evidence type="ECO:0000256" key="1">
    <source>
        <dbReference type="SAM" id="SignalP"/>
    </source>
</evidence>
<keyword evidence="1" id="KW-0732">Signal</keyword>